<protein>
    <submittedName>
        <fullName evidence="3">Ras-domain-containing protein</fullName>
    </submittedName>
</protein>
<dbReference type="EMBL" id="KV425564">
    <property type="protein sequence ID" value="KZT27022.1"/>
    <property type="molecule type" value="Genomic_DNA"/>
</dbReference>
<dbReference type="PROSITE" id="PS51419">
    <property type="entry name" value="RAB"/>
    <property type="match status" value="1"/>
</dbReference>
<evidence type="ECO:0000313" key="4">
    <source>
        <dbReference type="Proteomes" id="UP000076761"/>
    </source>
</evidence>
<dbReference type="PANTHER" id="PTHR47978">
    <property type="match status" value="1"/>
</dbReference>
<organism evidence="3 4">
    <name type="scientific">Neolentinus lepideus HHB14362 ss-1</name>
    <dbReference type="NCBI Taxonomy" id="1314782"/>
    <lineage>
        <taxon>Eukaryota</taxon>
        <taxon>Fungi</taxon>
        <taxon>Dikarya</taxon>
        <taxon>Basidiomycota</taxon>
        <taxon>Agaricomycotina</taxon>
        <taxon>Agaricomycetes</taxon>
        <taxon>Gloeophyllales</taxon>
        <taxon>Gloeophyllaceae</taxon>
        <taxon>Neolentinus</taxon>
    </lineage>
</organism>
<feature type="compositionally biased region" description="Polar residues" evidence="2">
    <location>
        <begin position="215"/>
        <end position="245"/>
    </location>
</feature>
<dbReference type="SMART" id="SM00176">
    <property type="entry name" value="RAN"/>
    <property type="match status" value="1"/>
</dbReference>
<dbReference type="FunFam" id="3.40.50.300:FF:000808">
    <property type="entry name" value="Small GTP-binding protein, putative"/>
    <property type="match status" value="1"/>
</dbReference>
<dbReference type="OrthoDB" id="26525at2759"/>
<dbReference type="SMART" id="SM00173">
    <property type="entry name" value="RAS"/>
    <property type="match status" value="1"/>
</dbReference>
<feature type="compositionally biased region" description="Polar residues" evidence="2">
    <location>
        <begin position="183"/>
        <end position="194"/>
    </location>
</feature>
<dbReference type="GO" id="GO:0005525">
    <property type="term" value="F:GTP binding"/>
    <property type="evidence" value="ECO:0007669"/>
    <property type="project" value="InterPro"/>
</dbReference>
<dbReference type="SMART" id="SM00175">
    <property type="entry name" value="RAB"/>
    <property type="match status" value="1"/>
</dbReference>
<dbReference type="AlphaFoldDB" id="A0A165TQH7"/>
<dbReference type="GO" id="GO:0003924">
    <property type="term" value="F:GTPase activity"/>
    <property type="evidence" value="ECO:0007669"/>
    <property type="project" value="InterPro"/>
</dbReference>
<evidence type="ECO:0000313" key="3">
    <source>
        <dbReference type="EMBL" id="KZT27022.1"/>
    </source>
</evidence>
<dbReference type="PROSITE" id="PS51420">
    <property type="entry name" value="RHO"/>
    <property type="match status" value="1"/>
</dbReference>
<dbReference type="SUPFAM" id="SSF52540">
    <property type="entry name" value="P-loop containing nucleoside triphosphate hydrolases"/>
    <property type="match status" value="1"/>
</dbReference>
<feature type="region of interest" description="Disordered" evidence="2">
    <location>
        <begin position="150"/>
        <end position="170"/>
    </location>
</feature>
<accession>A0A165TQH7</accession>
<dbReference type="PRINTS" id="PR00449">
    <property type="entry name" value="RASTRNSFRMNG"/>
</dbReference>
<dbReference type="Proteomes" id="UP000076761">
    <property type="component" value="Unassembled WGS sequence"/>
</dbReference>
<keyword evidence="1" id="KW-0547">Nucleotide-binding</keyword>
<dbReference type="Gene3D" id="3.40.50.300">
    <property type="entry name" value="P-loop containing nucleotide triphosphate hydrolases"/>
    <property type="match status" value="1"/>
</dbReference>
<dbReference type="InterPro" id="IPR027417">
    <property type="entry name" value="P-loop_NTPase"/>
</dbReference>
<dbReference type="STRING" id="1314782.A0A165TQH7"/>
<dbReference type="SMART" id="SM00174">
    <property type="entry name" value="RHO"/>
    <property type="match status" value="1"/>
</dbReference>
<keyword evidence="4" id="KW-1185">Reference proteome</keyword>
<name>A0A165TQH7_9AGAM</name>
<dbReference type="Pfam" id="PF00071">
    <property type="entry name" value="Ras"/>
    <property type="match status" value="1"/>
</dbReference>
<reference evidence="3 4" key="1">
    <citation type="journal article" date="2016" name="Mol. Biol. Evol.">
        <title>Comparative Genomics of Early-Diverging Mushroom-Forming Fungi Provides Insights into the Origins of Lignocellulose Decay Capabilities.</title>
        <authorList>
            <person name="Nagy L.G."/>
            <person name="Riley R."/>
            <person name="Tritt A."/>
            <person name="Adam C."/>
            <person name="Daum C."/>
            <person name="Floudas D."/>
            <person name="Sun H."/>
            <person name="Yadav J.S."/>
            <person name="Pangilinan J."/>
            <person name="Larsson K.H."/>
            <person name="Matsuura K."/>
            <person name="Barry K."/>
            <person name="Labutti K."/>
            <person name="Kuo R."/>
            <person name="Ohm R.A."/>
            <person name="Bhattacharya S.S."/>
            <person name="Shirouzu T."/>
            <person name="Yoshinaga Y."/>
            <person name="Martin F.M."/>
            <person name="Grigoriev I.V."/>
            <person name="Hibbett D.S."/>
        </authorList>
    </citation>
    <scope>NUCLEOTIDE SEQUENCE [LARGE SCALE GENOMIC DNA]</scope>
    <source>
        <strain evidence="3 4">HHB14362 ss-1</strain>
    </source>
</reference>
<feature type="compositionally biased region" description="Pro residues" evidence="2">
    <location>
        <begin position="151"/>
        <end position="167"/>
    </location>
</feature>
<dbReference type="InterPro" id="IPR001806">
    <property type="entry name" value="Small_GTPase"/>
</dbReference>
<evidence type="ECO:0000256" key="1">
    <source>
        <dbReference type="ARBA" id="ARBA00022741"/>
    </source>
</evidence>
<proteinExistence type="predicted"/>
<dbReference type="InParanoid" id="A0A165TQH7"/>
<dbReference type="PROSITE" id="PS51421">
    <property type="entry name" value="RAS"/>
    <property type="match status" value="1"/>
</dbReference>
<dbReference type="NCBIfam" id="TIGR00231">
    <property type="entry name" value="small_GTP"/>
    <property type="match status" value="1"/>
</dbReference>
<sequence length="381" mass="42965">MDPYKRSRYEHGIDAKIVVMGNTGVGKTSLLHRYTQGKFDPKNTTSTTGAFFVTKKVDMNGLKVRLQLWDTAGQERFRSMAPMYYRGANAALLLYDITNAASFDDIRGWLEELKKNCTPDLLIYIVGAKADLRPQRQVTSDLARLSLHNWFPPPRPPSPPAPPPPPSTFSYIRPRFTSFTSVRSVPLNSPSQAKSPPREPSYIDAPIHPTASALKRSNTSALPNNVPRSRTTSNLGLNRAHSTTAVRFEQSKEERLETTIGSRFGSHFGFRSGWNEIPDTNSNSLEDDDVYEEEEEEEWGTGKDMVLFEVSAKDDLGIQQLFDNVIQAIIERRDVIERENELKKRDSVFLSSSSPTWAAQSDDEEEVEKVRQISSWSCCQV</sequence>
<gene>
    <name evidence="3" type="ORF">NEOLEDRAFT_1155371</name>
</gene>
<dbReference type="InterPro" id="IPR005225">
    <property type="entry name" value="Small_GTP-bd"/>
</dbReference>
<feature type="region of interest" description="Disordered" evidence="2">
    <location>
        <begin position="183"/>
        <end position="248"/>
    </location>
</feature>
<dbReference type="CDD" id="cd00154">
    <property type="entry name" value="Rab"/>
    <property type="match status" value="1"/>
</dbReference>
<evidence type="ECO:0000256" key="2">
    <source>
        <dbReference type="SAM" id="MobiDB-lite"/>
    </source>
</evidence>